<sequence>MRGAASVIALGAFAVSSVSAKGPTFFAWNNTMPSAAWGFGRFPCSAVHANGSFYGNESTCAAGAMKREFKRNLPGLLLRSNLDSLMPMLYYIILSVPGTGAGNEEGNQGDGIKPTLPQCSRFGRSGAYFCGVSRARCKTDANCDNGFCHDGRCSGGFGYKCNGDDTVCSGYLYCNAQNFSRTAAGTCGGLGSFCQDYTLGSKNFTAEHNFQIFNQNCASNYCNTNTGNCDTRRKLGESCRSDPDFACVDGLICKSNICAKAENGEVKARSSFHVGKRSALCLGGTDCVAELSMF</sequence>
<evidence type="ECO:0000256" key="1">
    <source>
        <dbReference type="SAM" id="SignalP"/>
    </source>
</evidence>
<dbReference type="AlphaFoldDB" id="A0A2X0NWU6"/>
<name>A0A2X0NWU6_9BASI</name>
<gene>
    <name evidence="2" type="primary">BQ5605_C015g07985</name>
    <name evidence="2" type="ORF">BQ5605_C015G07985</name>
</gene>
<feature type="chain" id="PRO_5016131452" evidence="1">
    <location>
        <begin position="21"/>
        <end position="294"/>
    </location>
</feature>
<protein>
    <submittedName>
        <fullName evidence="2">BQ5605_C015g07985 protein</fullName>
    </submittedName>
</protein>
<evidence type="ECO:0000313" key="3">
    <source>
        <dbReference type="Proteomes" id="UP000249464"/>
    </source>
</evidence>
<keyword evidence="1" id="KW-0732">Signal</keyword>
<evidence type="ECO:0000313" key="2">
    <source>
        <dbReference type="EMBL" id="SGY18128.1"/>
    </source>
</evidence>
<dbReference type="Proteomes" id="UP000249464">
    <property type="component" value="Unassembled WGS sequence"/>
</dbReference>
<feature type="signal peptide" evidence="1">
    <location>
        <begin position="1"/>
        <end position="20"/>
    </location>
</feature>
<keyword evidence="3" id="KW-1185">Reference proteome</keyword>
<proteinExistence type="predicted"/>
<organism evidence="2 3">
    <name type="scientific">Microbotryum silenes-dioicae</name>
    <dbReference type="NCBI Taxonomy" id="796604"/>
    <lineage>
        <taxon>Eukaryota</taxon>
        <taxon>Fungi</taxon>
        <taxon>Dikarya</taxon>
        <taxon>Basidiomycota</taxon>
        <taxon>Pucciniomycotina</taxon>
        <taxon>Microbotryomycetes</taxon>
        <taxon>Microbotryales</taxon>
        <taxon>Microbotryaceae</taxon>
        <taxon>Microbotryum</taxon>
    </lineage>
</organism>
<dbReference type="EMBL" id="FQNC01000015">
    <property type="protein sequence ID" value="SGY18128.1"/>
    <property type="molecule type" value="Genomic_DNA"/>
</dbReference>
<reference evidence="2 3" key="1">
    <citation type="submission" date="2016-11" db="EMBL/GenBank/DDBJ databases">
        <authorList>
            <person name="Jaros S."/>
            <person name="Januszkiewicz K."/>
            <person name="Wedrychowicz H."/>
        </authorList>
    </citation>
    <scope>NUCLEOTIDE SEQUENCE [LARGE SCALE GENOMIC DNA]</scope>
</reference>
<accession>A0A2X0NWU6</accession>